<keyword evidence="2" id="KW-1185">Reference proteome</keyword>
<name>A0A3M0KX29_HIRRU</name>
<gene>
    <name evidence="1" type="ORF">DUI87_11789</name>
</gene>
<evidence type="ECO:0000313" key="2">
    <source>
        <dbReference type="Proteomes" id="UP000269221"/>
    </source>
</evidence>
<protein>
    <submittedName>
        <fullName evidence="1">Uncharacterized protein</fullName>
    </submittedName>
</protein>
<proteinExistence type="predicted"/>
<dbReference type="EMBL" id="QRBI01000108">
    <property type="protein sequence ID" value="RMC11667.1"/>
    <property type="molecule type" value="Genomic_DNA"/>
</dbReference>
<accession>A0A3M0KX29</accession>
<dbReference type="Proteomes" id="UP000269221">
    <property type="component" value="Unassembled WGS sequence"/>
</dbReference>
<reference evidence="1 2" key="1">
    <citation type="submission" date="2018-07" db="EMBL/GenBank/DDBJ databases">
        <title>A high quality draft genome assembly of the barn swallow (H. rustica rustica).</title>
        <authorList>
            <person name="Formenti G."/>
            <person name="Chiara M."/>
            <person name="Poveda L."/>
            <person name="Francoijs K.-J."/>
            <person name="Bonisoli-Alquati A."/>
            <person name="Canova L."/>
            <person name="Gianfranceschi L."/>
            <person name="Horner D.S."/>
            <person name="Saino N."/>
        </authorList>
    </citation>
    <scope>NUCLEOTIDE SEQUENCE [LARGE SCALE GENOMIC DNA]</scope>
    <source>
        <strain evidence="1">Chelidonia</strain>
        <tissue evidence="1">Blood</tissue>
    </source>
</reference>
<evidence type="ECO:0000313" key="1">
    <source>
        <dbReference type="EMBL" id="RMC11667.1"/>
    </source>
</evidence>
<dbReference type="AlphaFoldDB" id="A0A3M0KX29"/>
<sequence length="71" mass="8038">MAGVVVSGAQVSYISQDCEEIPEFLGRKYGHMAKRLDLSFNLLRAYFRSRDVLLWKSAPEPLMTAVFDSLL</sequence>
<dbReference type="OrthoDB" id="272149at2759"/>
<dbReference type="STRING" id="333673.A0A3M0KX29"/>
<comment type="caution">
    <text evidence="1">The sequence shown here is derived from an EMBL/GenBank/DDBJ whole genome shotgun (WGS) entry which is preliminary data.</text>
</comment>
<organism evidence="1 2">
    <name type="scientific">Hirundo rustica rustica</name>
    <dbReference type="NCBI Taxonomy" id="333673"/>
    <lineage>
        <taxon>Eukaryota</taxon>
        <taxon>Metazoa</taxon>
        <taxon>Chordata</taxon>
        <taxon>Craniata</taxon>
        <taxon>Vertebrata</taxon>
        <taxon>Euteleostomi</taxon>
        <taxon>Archelosauria</taxon>
        <taxon>Archosauria</taxon>
        <taxon>Dinosauria</taxon>
        <taxon>Saurischia</taxon>
        <taxon>Theropoda</taxon>
        <taxon>Coelurosauria</taxon>
        <taxon>Aves</taxon>
        <taxon>Neognathae</taxon>
        <taxon>Neoaves</taxon>
        <taxon>Telluraves</taxon>
        <taxon>Australaves</taxon>
        <taxon>Passeriformes</taxon>
        <taxon>Sylvioidea</taxon>
        <taxon>Hirundinidae</taxon>
        <taxon>Hirundo</taxon>
    </lineage>
</organism>